<dbReference type="InterPro" id="IPR000620">
    <property type="entry name" value="EamA_dom"/>
</dbReference>
<reference evidence="3 4" key="1">
    <citation type="submission" date="2016-12" db="EMBL/GenBank/DDBJ databases">
        <authorList>
            <person name="Song W.-J."/>
            <person name="Kurnit D.M."/>
        </authorList>
    </citation>
    <scope>NUCLEOTIDE SEQUENCE [LARGE SCALE GENOMIC DNA]</scope>
    <source>
        <strain evidence="3 4">DSM 11393</strain>
    </source>
</reference>
<dbReference type="SUPFAM" id="SSF103481">
    <property type="entry name" value="Multidrug resistance efflux transporter EmrE"/>
    <property type="match status" value="2"/>
</dbReference>
<evidence type="ECO:0000313" key="4">
    <source>
        <dbReference type="Proteomes" id="UP000186469"/>
    </source>
</evidence>
<dbReference type="Proteomes" id="UP000186469">
    <property type="component" value="Unassembled WGS sequence"/>
</dbReference>
<dbReference type="PANTHER" id="PTHR22911">
    <property type="entry name" value="ACYL-MALONYL CONDENSING ENZYME-RELATED"/>
    <property type="match status" value="1"/>
</dbReference>
<feature type="transmembrane region" description="Helical" evidence="1">
    <location>
        <begin position="246"/>
        <end position="265"/>
    </location>
</feature>
<feature type="transmembrane region" description="Helical" evidence="1">
    <location>
        <begin position="215"/>
        <end position="234"/>
    </location>
</feature>
<feature type="transmembrane region" description="Helical" evidence="1">
    <location>
        <begin position="158"/>
        <end position="178"/>
    </location>
</feature>
<dbReference type="AlphaFoldDB" id="A0A1M7RRX9"/>
<keyword evidence="4" id="KW-1185">Reference proteome</keyword>
<dbReference type="InterPro" id="IPR037185">
    <property type="entry name" value="EmrE-like"/>
</dbReference>
<feature type="domain" description="EamA" evidence="2">
    <location>
        <begin position="13"/>
        <end position="146"/>
    </location>
</feature>
<sequence length="295" mass="32425">MNKLSAKMPSATSGYIFVLFAATCWGLIGPLAKFILAEGISPQEISFWRSVFGGAFFLIHAIVCNLLHTTFKEKIIFSLFGVVGVAILFTVYQIAVKESGAALAAILLYTAPIWVIIFSALFFNEPFTKIKTTSVFIALLGVVLLSSSGNASNTQISITGIVCGLLAGFCYSLHYVFTKKYLSKHSPITLYAYCLPFGALTLFPVTEFANKTNSAWAILFFLGFLSTYLAYFSYCKGMMRLNATKVAVIANLEPVIASLLAWWWWGELFPPLGLLGASLIFFAIFLIILKEPKKT</sequence>
<accession>A0A1M7RRX9</accession>
<feature type="transmembrane region" description="Helical" evidence="1">
    <location>
        <begin position="101"/>
        <end position="123"/>
    </location>
</feature>
<gene>
    <name evidence="3" type="ORF">SAMN02745728_00071</name>
</gene>
<dbReference type="PANTHER" id="PTHR22911:SF79">
    <property type="entry name" value="MOBA-LIKE NTP TRANSFERASE DOMAIN-CONTAINING PROTEIN"/>
    <property type="match status" value="1"/>
</dbReference>
<evidence type="ECO:0000259" key="2">
    <source>
        <dbReference type="Pfam" id="PF00892"/>
    </source>
</evidence>
<feature type="transmembrane region" description="Helical" evidence="1">
    <location>
        <begin position="135"/>
        <end position="152"/>
    </location>
</feature>
<keyword evidence="1" id="KW-0472">Membrane</keyword>
<keyword evidence="1" id="KW-0812">Transmembrane</keyword>
<organism evidence="3 4">
    <name type="scientific">Desulfovibrio litoralis DSM 11393</name>
    <dbReference type="NCBI Taxonomy" id="1121455"/>
    <lineage>
        <taxon>Bacteria</taxon>
        <taxon>Pseudomonadati</taxon>
        <taxon>Thermodesulfobacteriota</taxon>
        <taxon>Desulfovibrionia</taxon>
        <taxon>Desulfovibrionales</taxon>
        <taxon>Desulfovibrionaceae</taxon>
        <taxon>Desulfovibrio</taxon>
    </lineage>
</organism>
<dbReference type="Pfam" id="PF00892">
    <property type="entry name" value="EamA"/>
    <property type="match status" value="2"/>
</dbReference>
<name>A0A1M7RRX9_9BACT</name>
<feature type="transmembrane region" description="Helical" evidence="1">
    <location>
        <begin position="12"/>
        <end position="35"/>
    </location>
</feature>
<feature type="transmembrane region" description="Helical" evidence="1">
    <location>
        <begin position="271"/>
        <end position="289"/>
    </location>
</feature>
<dbReference type="Gene3D" id="1.10.3730.20">
    <property type="match status" value="1"/>
</dbReference>
<feature type="transmembrane region" description="Helical" evidence="1">
    <location>
        <begin position="190"/>
        <end position="209"/>
    </location>
</feature>
<keyword evidence="1" id="KW-1133">Transmembrane helix</keyword>
<evidence type="ECO:0000256" key="1">
    <source>
        <dbReference type="SAM" id="Phobius"/>
    </source>
</evidence>
<evidence type="ECO:0000313" key="3">
    <source>
        <dbReference type="EMBL" id="SHN48920.1"/>
    </source>
</evidence>
<proteinExistence type="predicted"/>
<protein>
    <submittedName>
        <fullName evidence="3">Permease of the drug/metabolite transporter (DMT) superfamily</fullName>
    </submittedName>
</protein>
<feature type="transmembrane region" description="Helical" evidence="1">
    <location>
        <begin position="47"/>
        <end position="68"/>
    </location>
</feature>
<dbReference type="GO" id="GO:0016020">
    <property type="term" value="C:membrane"/>
    <property type="evidence" value="ECO:0007669"/>
    <property type="project" value="InterPro"/>
</dbReference>
<dbReference type="STRING" id="1121455.SAMN02745728_00071"/>
<dbReference type="EMBL" id="FRDI01000002">
    <property type="protein sequence ID" value="SHN48920.1"/>
    <property type="molecule type" value="Genomic_DNA"/>
</dbReference>
<feature type="transmembrane region" description="Helical" evidence="1">
    <location>
        <begin position="75"/>
        <end position="95"/>
    </location>
</feature>
<feature type="domain" description="EamA" evidence="2">
    <location>
        <begin position="159"/>
        <end position="288"/>
    </location>
</feature>
<dbReference type="RefSeq" id="WP_245790970.1">
    <property type="nucleotide sequence ID" value="NZ_FRDI01000002.1"/>
</dbReference>